<gene>
    <name evidence="2" type="primary">pol_1152</name>
    <name evidence="2" type="ORF">CEXT_472241</name>
</gene>
<comment type="caution">
    <text evidence="2">The sequence shown here is derived from an EMBL/GenBank/DDBJ whole genome shotgun (WGS) entry which is preliminary data.</text>
</comment>
<dbReference type="GO" id="GO:0003964">
    <property type="term" value="F:RNA-directed DNA polymerase activity"/>
    <property type="evidence" value="ECO:0007669"/>
    <property type="project" value="UniProtKB-KW"/>
</dbReference>
<evidence type="ECO:0000313" key="3">
    <source>
        <dbReference type="Proteomes" id="UP001054945"/>
    </source>
</evidence>
<feature type="region of interest" description="Disordered" evidence="1">
    <location>
        <begin position="1"/>
        <end position="33"/>
    </location>
</feature>
<dbReference type="EMBL" id="BPLR01014798">
    <property type="protein sequence ID" value="GIY71393.1"/>
    <property type="molecule type" value="Genomic_DNA"/>
</dbReference>
<keyword evidence="2" id="KW-0808">Transferase</keyword>
<proteinExistence type="predicted"/>
<evidence type="ECO:0000256" key="1">
    <source>
        <dbReference type="SAM" id="MobiDB-lite"/>
    </source>
</evidence>
<reference evidence="2 3" key="1">
    <citation type="submission" date="2021-06" db="EMBL/GenBank/DDBJ databases">
        <title>Caerostris extrusa draft genome.</title>
        <authorList>
            <person name="Kono N."/>
            <person name="Arakawa K."/>
        </authorList>
    </citation>
    <scope>NUCLEOTIDE SEQUENCE [LARGE SCALE GENOMIC DNA]</scope>
</reference>
<sequence length="248" mass="27953">MRRSTDDKPGTYGCNLCGGSGSSSGPSDASYEWRESDIGRGASSYKSRRSATFEQLEKHKKLFLQGLLTSIAAYEKQVRHFGSCSVPKCKFHSTNSNLQEGFVQPNKRHTAKNNTTLVSNHSLATNNKFQILENNDKTNETHDNTVIIHKIPPIIIRQNDNVKEQLKTMHYNINDDSIKINLSGELIKVYPNSDDNHRNITTMLKAHKYDYFVITPKSKRPIKAVLKGLPKSTTTDKIKEELSEKASL</sequence>
<keyword evidence="3" id="KW-1185">Reference proteome</keyword>
<dbReference type="AlphaFoldDB" id="A0AAV4VMP4"/>
<keyword evidence="2" id="KW-0695">RNA-directed DNA polymerase</keyword>
<accession>A0AAV4VMP4</accession>
<name>A0AAV4VMP4_CAEEX</name>
<dbReference type="Proteomes" id="UP001054945">
    <property type="component" value="Unassembled WGS sequence"/>
</dbReference>
<keyword evidence="2" id="KW-0548">Nucleotidyltransferase</keyword>
<protein>
    <submittedName>
        <fullName evidence="2">RNA-directed DNA polymerase from mobile element jockey</fullName>
    </submittedName>
</protein>
<evidence type="ECO:0000313" key="2">
    <source>
        <dbReference type="EMBL" id="GIY71393.1"/>
    </source>
</evidence>
<organism evidence="2 3">
    <name type="scientific">Caerostris extrusa</name>
    <name type="common">Bark spider</name>
    <name type="synonym">Caerostris bankana</name>
    <dbReference type="NCBI Taxonomy" id="172846"/>
    <lineage>
        <taxon>Eukaryota</taxon>
        <taxon>Metazoa</taxon>
        <taxon>Ecdysozoa</taxon>
        <taxon>Arthropoda</taxon>
        <taxon>Chelicerata</taxon>
        <taxon>Arachnida</taxon>
        <taxon>Araneae</taxon>
        <taxon>Araneomorphae</taxon>
        <taxon>Entelegynae</taxon>
        <taxon>Araneoidea</taxon>
        <taxon>Araneidae</taxon>
        <taxon>Caerostris</taxon>
    </lineage>
</organism>